<dbReference type="EMBL" id="GFPF01003937">
    <property type="protein sequence ID" value="MAA15083.1"/>
    <property type="molecule type" value="Transcribed_RNA"/>
</dbReference>
<proteinExistence type="predicted"/>
<dbReference type="InterPro" id="IPR012674">
    <property type="entry name" value="Calycin"/>
</dbReference>
<protein>
    <submittedName>
        <fullName evidence="2">Lipocalin</fullName>
    </submittedName>
</protein>
<organism evidence="2">
    <name type="scientific">Rhipicephalus zambeziensis</name>
    <dbReference type="NCBI Taxonomy" id="60191"/>
    <lineage>
        <taxon>Eukaryota</taxon>
        <taxon>Metazoa</taxon>
        <taxon>Ecdysozoa</taxon>
        <taxon>Arthropoda</taxon>
        <taxon>Chelicerata</taxon>
        <taxon>Arachnida</taxon>
        <taxon>Acari</taxon>
        <taxon>Parasitiformes</taxon>
        <taxon>Ixodida</taxon>
        <taxon>Ixodoidea</taxon>
        <taxon>Ixodidae</taxon>
        <taxon>Rhipicephalinae</taxon>
        <taxon>Rhipicephalus</taxon>
        <taxon>Rhipicephalus</taxon>
    </lineage>
</organism>
<evidence type="ECO:0000256" key="1">
    <source>
        <dbReference type="SAM" id="SignalP"/>
    </source>
</evidence>
<accession>A0A224YLH1</accession>
<reference evidence="2" key="1">
    <citation type="journal article" date="2017" name="Parasit. Vectors">
        <title>Sialotranscriptomics of Rhipicephalus zambeziensis reveals intricate expression profiles of secretory proteins and suggests tight temporal transcriptional regulation during blood-feeding.</title>
        <authorList>
            <person name="de Castro M.H."/>
            <person name="de Klerk D."/>
            <person name="Pienaar R."/>
            <person name="Rees D.J.G."/>
            <person name="Mans B.J."/>
        </authorList>
    </citation>
    <scope>NUCLEOTIDE SEQUENCE</scope>
    <source>
        <tissue evidence="2">Salivary glands</tissue>
    </source>
</reference>
<dbReference type="AlphaFoldDB" id="A0A224YLH1"/>
<evidence type="ECO:0000313" key="2">
    <source>
        <dbReference type="EMBL" id="MAA15083.1"/>
    </source>
</evidence>
<dbReference type="Gene3D" id="2.40.128.20">
    <property type="match status" value="1"/>
</dbReference>
<keyword evidence="1" id="KW-0732">Signal</keyword>
<sequence length="179" mass="20628">MEMQLPLSHLLACYILASSIPSRTTCTPIMPAINSETLYLVGHSRSRKLTNVVCVISTYRGENDGWVMRNMNYAFSVGKPWRGQSSTIHVQWRPYAALLNVKTSDVVRHDLETKPQYVVRNYDDNSLVLSDMKDVASPCSLWVTRKYLDNIPETTNRTFYHQCPEPIYTTIDERCFENK</sequence>
<feature type="chain" id="PRO_5012171931" evidence="1">
    <location>
        <begin position="27"/>
        <end position="179"/>
    </location>
</feature>
<name>A0A224YLH1_9ACAR</name>
<feature type="signal peptide" evidence="1">
    <location>
        <begin position="1"/>
        <end position="26"/>
    </location>
</feature>